<sequence length="199" mass="22246">MYLKEALFKLEMDVERARRGGFVFAGKLVRGAYLISERKRATDLHLPDPIQPDLAATHASYDAGVSLLLRHVVQTEGEPSPSVMFMVASHNKESIIAACTEMERRGIRPEEGHVLFGQLHVRPAQLHAGPERLPSVQIRSLRTGTRGDSVFDPPRAGEQRRLGIRDRRARAAPRRAYGKVVGTPKNGIALGRRWLFSHK</sequence>
<evidence type="ECO:0000256" key="3">
    <source>
        <dbReference type="ARBA" id="ARBA00023002"/>
    </source>
</evidence>
<dbReference type="GO" id="GO:0005739">
    <property type="term" value="C:mitochondrion"/>
    <property type="evidence" value="ECO:0007669"/>
    <property type="project" value="TreeGrafter"/>
</dbReference>
<accession>A0A433A205</accession>
<gene>
    <name evidence="7" type="ORF">BC936DRAFT_141561</name>
</gene>
<keyword evidence="5" id="KW-0285">Flavoprotein</keyword>
<evidence type="ECO:0000259" key="6">
    <source>
        <dbReference type="Pfam" id="PF01619"/>
    </source>
</evidence>
<comment type="cofactor">
    <cofactor evidence="5">
        <name>FAD</name>
        <dbReference type="ChEBI" id="CHEBI:57692"/>
    </cofactor>
</comment>
<keyword evidence="4 5" id="KW-0642">Proline metabolism</keyword>
<evidence type="ECO:0000256" key="4">
    <source>
        <dbReference type="ARBA" id="ARBA00023062"/>
    </source>
</evidence>
<comment type="caution">
    <text evidence="7">The sequence shown here is derived from an EMBL/GenBank/DDBJ whole genome shotgun (WGS) entry which is preliminary data.</text>
</comment>
<dbReference type="Proteomes" id="UP000268093">
    <property type="component" value="Unassembled WGS sequence"/>
</dbReference>
<dbReference type="EMBL" id="RBNI01019938">
    <property type="protein sequence ID" value="RUO96722.1"/>
    <property type="molecule type" value="Genomic_DNA"/>
</dbReference>
<evidence type="ECO:0000313" key="8">
    <source>
        <dbReference type="Proteomes" id="UP000268093"/>
    </source>
</evidence>
<dbReference type="InterPro" id="IPR015659">
    <property type="entry name" value="Proline_oxidase"/>
</dbReference>
<comment type="catalytic activity">
    <reaction evidence="5">
        <text>L-proline + a quinone = (S)-1-pyrroline-5-carboxylate + a quinol + H(+)</text>
        <dbReference type="Rhea" id="RHEA:23784"/>
        <dbReference type="ChEBI" id="CHEBI:15378"/>
        <dbReference type="ChEBI" id="CHEBI:17388"/>
        <dbReference type="ChEBI" id="CHEBI:24646"/>
        <dbReference type="ChEBI" id="CHEBI:60039"/>
        <dbReference type="ChEBI" id="CHEBI:132124"/>
        <dbReference type="EC" id="1.5.5.2"/>
    </reaction>
</comment>
<proteinExistence type="inferred from homology"/>
<name>A0A433A205_9FUNG</name>
<evidence type="ECO:0000256" key="5">
    <source>
        <dbReference type="RuleBase" id="RU364054"/>
    </source>
</evidence>
<organism evidence="7 8">
    <name type="scientific">Jimgerdemannia flammicorona</name>
    <dbReference type="NCBI Taxonomy" id="994334"/>
    <lineage>
        <taxon>Eukaryota</taxon>
        <taxon>Fungi</taxon>
        <taxon>Fungi incertae sedis</taxon>
        <taxon>Mucoromycota</taxon>
        <taxon>Mucoromycotina</taxon>
        <taxon>Endogonomycetes</taxon>
        <taxon>Endogonales</taxon>
        <taxon>Endogonaceae</taxon>
        <taxon>Jimgerdemannia</taxon>
    </lineage>
</organism>
<dbReference type="GO" id="GO:0010133">
    <property type="term" value="P:L-proline catabolic process to L-glutamate"/>
    <property type="evidence" value="ECO:0007669"/>
    <property type="project" value="TreeGrafter"/>
</dbReference>
<comment type="function">
    <text evidence="5">Converts proline to delta-1-pyrroline-5-carboxylate.</text>
</comment>
<dbReference type="GO" id="GO:0071949">
    <property type="term" value="F:FAD binding"/>
    <property type="evidence" value="ECO:0007669"/>
    <property type="project" value="TreeGrafter"/>
</dbReference>
<dbReference type="GO" id="GO:0004657">
    <property type="term" value="F:proline dehydrogenase activity"/>
    <property type="evidence" value="ECO:0007669"/>
    <property type="project" value="UniProtKB-EC"/>
</dbReference>
<keyword evidence="5" id="KW-0274">FAD</keyword>
<evidence type="ECO:0000256" key="2">
    <source>
        <dbReference type="ARBA" id="ARBA00012695"/>
    </source>
</evidence>
<dbReference type="PANTHER" id="PTHR13914">
    <property type="entry name" value="PROLINE OXIDASE"/>
    <property type="match status" value="1"/>
</dbReference>
<keyword evidence="8" id="KW-1185">Reference proteome</keyword>
<dbReference type="InterPro" id="IPR029041">
    <property type="entry name" value="FAD-linked_oxidoreductase-like"/>
</dbReference>
<dbReference type="Pfam" id="PF01619">
    <property type="entry name" value="Pro_dh"/>
    <property type="match status" value="1"/>
</dbReference>
<protein>
    <recommendedName>
        <fullName evidence="2 5">Proline dehydrogenase</fullName>
        <ecNumber evidence="2 5">1.5.5.2</ecNumber>
    </recommendedName>
</protein>
<keyword evidence="3 5" id="KW-0560">Oxidoreductase</keyword>
<evidence type="ECO:0000256" key="1">
    <source>
        <dbReference type="ARBA" id="ARBA00005869"/>
    </source>
</evidence>
<dbReference type="EC" id="1.5.5.2" evidence="2 5"/>
<dbReference type="AlphaFoldDB" id="A0A433A205"/>
<comment type="similarity">
    <text evidence="1 5">Belongs to the proline oxidase family.</text>
</comment>
<dbReference type="PANTHER" id="PTHR13914:SF0">
    <property type="entry name" value="PROLINE DEHYDROGENASE 1, MITOCHONDRIAL"/>
    <property type="match status" value="1"/>
</dbReference>
<dbReference type="OrthoDB" id="5464at2759"/>
<evidence type="ECO:0000313" key="7">
    <source>
        <dbReference type="EMBL" id="RUO96722.1"/>
    </source>
</evidence>
<dbReference type="SUPFAM" id="SSF51730">
    <property type="entry name" value="FAD-linked oxidoreductase"/>
    <property type="match status" value="1"/>
</dbReference>
<reference evidence="7 8" key="1">
    <citation type="journal article" date="2018" name="New Phytol.">
        <title>Phylogenomics of Endogonaceae and evolution of mycorrhizas within Mucoromycota.</title>
        <authorList>
            <person name="Chang Y."/>
            <person name="Desiro A."/>
            <person name="Na H."/>
            <person name="Sandor L."/>
            <person name="Lipzen A."/>
            <person name="Clum A."/>
            <person name="Barry K."/>
            <person name="Grigoriev I.V."/>
            <person name="Martin F.M."/>
            <person name="Stajich J.E."/>
            <person name="Smith M.E."/>
            <person name="Bonito G."/>
            <person name="Spatafora J.W."/>
        </authorList>
    </citation>
    <scope>NUCLEOTIDE SEQUENCE [LARGE SCALE GENOMIC DNA]</scope>
    <source>
        <strain evidence="7 8">GMNB39</strain>
    </source>
</reference>
<dbReference type="Gene3D" id="3.20.20.220">
    <property type="match status" value="1"/>
</dbReference>
<feature type="domain" description="Proline dehydrogenase" evidence="6">
    <location>
        <begin position="1"/>
        <end position="120"/>
    </location>
</feature>
<dbReference type="InterPro" id="IPR002872">
    <property type="entry name" value="Proline_DH_dom"/>
</dbReference>